<organism evidence="1 2">
    <name type="scientific">Catharanthus roseus</name>
    <name type="common">Madagascar periwinkle</name>
    <name type="synonym">Vinca rosea</name>
    <dbReference type="NCBI Taxonomy" id="4058"/>
    <lineage>
        <taxon>Eukaryota</taxon>
        <taxon>Viridiplantae</taxon>
        <taxon>Streptophyta</taxon>
        <taxon>Embryophyta</taxon>
        <taxon>Tracheophyta</taxon>
        <taxon>Spermatophyta</taxon>
        <taxon>Magnoliopsida</taxon>
        <taxon>eudicotyledons</taxon>
        <taxon>Gunneridae</taxon>
        <taxon>Pentapetalae</taxon>
        <taxon>asterids</taxon>
        <taxon>lamiids</taxon>
        <taxon>Gentianales</taxon>
        <taxon>Apocynaceae</taxon>
        <taxon>Rauvolfioideae</taxon>
        <taxon>Vinceae</taxon>
        <taxon>Catharanthinae</taxon>
        <taxon>Catharanthus</taxon>
    </lineage>
</organism>
<gene>
    <name evidence="1" type="ORF">M9H77_24877</name>
</gene>
<accession>A0ACC0A7B8</accession>
<dbReference type="Proteomes" id="UP001060085">
    <property type="component" value="Linkage Group LG06"/>
</dbReference>
<evidence type="ECO:0000313" key="2">
    <source>
        <dbReference type="Proteomes" id="UP001060085"/>
    </source>
</evidence>
<keyword evidence="2" id="KW-1185">Reference proteome</keyword>
<proteinExistence type="predicted"/>
<dbReference type="EMBL" id="CM044706">
    <property type="protein sequence ID" value="KAI5656084.1"/>
    <property type="molecule type" value="Genomic_DNA"/>
</dbReference>
<name>A0ACC0A7B8_CATRO</name>
<comment type="caution">
    <text evidence="1">The sequence shown here is derived from an EMBL/GenBank/DDBJ whole genome shotgun (WGS) entry which is preliminary data.</text>
</comment>
<reference evidence="2" key="1">
    <citation type="journal article" date="2023" name="Nat. Plants">
        <title>Single-cell RNA sequencing provides a high-resolution roadmap for understanding the multicellular compartmentation of specialized metabolism.</title>
        <authorList>
            <person name="Sun S."/>
            <person name="Shen X."/>
            <person name="Li Y."/>
            <person name="Li Y."/>
            <person name="Wang S."/>
            <person name="Li R."/>
            <person name="Zhang H."/>
            <person name="Shen G."/>
            <person name="Guo B."/>
            <person name="Wei J."/>
            <person name="Xu J."/>
            <person name="St-Pierre B."/>
            <person name="Chen S."/>
            <person name="Sun C."/>
        </authorList>
    </citation>
    <scope>NUCLEOTIDE SEQUENCE [LARGE SCALE GENOMIC DNA]</scope>
</reference>
<protein>
    <submittedName>
        <fullName evidence="1">Uncharacterized protein</fullName>
    </submittedName>
</protein>
<sequence>MKKNHYHSLVFFFLFLMSEHRTCDLVSADDDDDGFISTKGVQFFMNGSPFYANGFNAYWLMYYGSNHTLRDKVSSVFQEAANHGLVIARTWAFSDGGSSPLQSSPASYNQRMFQGLDFVVSEARNYGIKLILSLVNNYEDFGGKKQYVEWARSYKGQHLTSEDDFFTNDVVKGYYKDHIKAILTRKNSITGVTYKDDPTIMAWELMNEPRCNTDPSGQTIQAWIMEMASHLKSIDNNHLLAAGLEGFYGQSNAQRQQNNPNFQVGTDFIRNNQIQEIDFATVHSYPDGWLVNKSEDAQIEFLRNWLKSHIEDAENILHKPLVFTEFGKSTKLPGFSMQGRDLLYDTVYSAIYSSASVGGTAAGGLFWQLLTQGMDSLRDGYEIILSESPSTASLITEQSQKLNKIRKMYARIQDLAKWKSKRGKNGG</sequence>
<evidence type="ECO:0000313" key="1">
    <source>
        <dbReference type="EMBL" id="KAI5656084.1"/>
    </source>
</evidence>